<protein>
    <submittedName>
        <fullName evidence="1">Uncharacterized protein</fullName>
    </submittedName>
</protein>
<dbReference type="EMBL" id="JBDZYD010000022">
    <property type="protein sequence ID" value="MEQ0565698.1"/>
    <property type="molecule type" value="Genomic_DNA"/>
</dbReference>
<gene>
    <name evidence="1" type="ORF">ABJI51_42040</name>
</gene>
<accession>A0ABV0LTQ6</accession>
<comment type="caution">
    <text evidence="1">The sequence shown here is derived from an EMBL/GenBank/DDBJ whole genome shotgun (WGS) entry which is preliminary data.</text>
</comment>
<organism evidence="1 2">
    <name type="scientific">Amycolatopsis melonis</name>
    <dbReference type="NCBI Taxonomy" id="3156488"/>
    <lineage>
        <taxon>Bacteria</taxon>
        <taxon>Bacillati</taxon>
        <taxon>Actinomycetota</taxon>
        <taxon>Actinomycetes</taxon>
        <taxon>Pseudonocardiales</taxon>
        <taxon>Pseudonocardiaceae</taxon>
        <taxon>Amycolatopsis</taxon>
    </lineage>
</organism>
<proteinExistence type="predicted"/>
<dbReference type="RefSeq" id="WP_348956795.1">
    <property type="nucleotide sequence ID" value="NZ_JBDZYD010000022.1"/>
</dbReference>
<evidence type="ECO:0000313" key="1">
    <source>
        <dbReference type="EMBL" id="MEQ0565698.1"/>
    </source>
</evidence>
<name>A0ABV0LTQ6_9PSEU</name>
<reference evidence="1 2" key="1">
    <citation type="submission" date="2024-05" db="EMBL/GenBank/DDBJ databases">
        <authorList>
            <person name="Zhao H."/>
            <person name="Xu Y."/>
            <person name="Lin S."/>
            <person name="Spain J.C."/>
            <person name="Zhou N.-Y."/>
        </authorList>
    </citation>
    <scope>NUCLEOTIDE SEQUENCE [LARGE SCALE GENOMIC DNA]</scope>
    <source>
        <strain evidence="1 2">NEAU-NG30</strain>
    </source>
</reference>
<evidence type="ECO:0000313" key="2">
    <source>
        <dbReference type="Proteomes" id="UP001440984"/>
    </source>
</evidence>
<dbReference type="Proteomes" id="UP001440984">
    <property type="component" value="Unassembled WGS sequence"/>
</dbReference>
<sequence>MTDAQTVEVDRELAQLIRAWRVDEQQTWREIAARVAGHLDLPHSGNQLAGRDLCLKAARLLGEDPDVEPWN</sequence>
<keyword evidence="2" id="KW-1185">Reference proteome</keyword>